<evidence type="ECO:0000256" key="7">
    <source>
        <dbReference type="SAM" id="Phobius"/>
    </source>
</evidence>
<dbReference type="PANTHER" id="PTHR32322:SF18">
    <property type="entry name" value="S-ADENOSYLMETHIONINE_S-ADENOSYLHOMOCYSTEINE TRANSPORTER"/>
    <property type="match status" value="1"/>
</dbReference>
<dbReference type="OrthoDB" id="9794287at2"/>
<dbReference type="Proteomes" id="UP000182649">
    <property type="component" value="Unassembled WGS sequence"/>
</dbReference>
<evidence type="ECO:0000256" key="3">
    <source>
        <dbReference type="ARBA" id="ARBA00022692"/>
    </source>
</evidence>
<keyword evidence="4 7" id="KW-1133">Transmembrane helix</keyword>
<feature type="domain" description="EamA" evidence="8">
    <location>
        <begin position="154"/>
        <end position="282"/>
    </location>
</feature>
<feature type="transmembrane region" description="Helical" evidence="7">
    <location>
        <begin position="243"/>
        <end position="260"/>
    </location>
</feature>
<dbReference type="SUPFAM" id="SSF103481">
    <property type="entry name" value="Multidrug resistance efflux transporter EmrE"/>
    <property type="match status" value="2"/>
</dbReference>
<keyword evidence="2" id="KW-1003">Cell membrane</keyword>
<dbReference type="AlphaFoldDB" id="A0A1I7H798"/>
<evidence type="ECO:0000256" key="1">
    <source>
        <dbReference type="ARBA" id="ARBA00004651"/>
    </source>
</evidence>
<name>A0A1I7H798_9PROT</name>
<reference evidence="9 10" key="1">
    <citation type="submission" date="2016-10" db="EMBL/GenBank/DDBJ databases">
        <authorList>
            <person name="de Groot N.N."/>
        </authorList>
    </citation>
    <scope>NUCLEOTIDE SEQUENCE [LARGE SCALE GENOMIC DNA]</scope>
    <source>
        <strain evidence="9 10">Nl14</strain>
    </source>
</reference>
<dbReference type="Pfam" id="PF00892">
    <property type="entry name" value="EamA"/>
    <property type="match status" value="2"/>
</dbReference>
<feature type="transmembrane region" description="Helical" evidence="7">
    <location>
        <begin position="97"/>
        <end position="118"/>
    </location>
</feature>
<dbReference type="InterPro" id="IPR037185">
    <property type="entry name" value="EmrE-like"/>
</dbReference>
<keyword evidence="5 7" id="KW-0472">Membrane</keyword>
<feature type="compositionally biased region" description="Basic residues" evidence="6">
    <location>
        <begin position="320"/>
        <end position="334"/>
    </location>
</feature>
<evidence type="ECO:0000256" key="5">
    <source>
        <dbReference type="ARBA" id="ARBA00023136"/>
    </source>
</evidence>
<evidence type="ECO:0000313" key="10">
    <source>
        <dbReference type="Proteomes" id="UP000182649"/>
    </source>
</evidence>
<gene>
    <name evidence="9" type="ORF">SAMN05216417_107107</name>
</gene>
<feature type="region of interest" description="Disordered" evidence="6">
    <location>
        <begin position="317"/>
        <end position="337"/>
    </location>
</feature>
<feature type="transmembrane region" description="Helical" evidence="7">
    <location>
        <begin position="209"/>
        <end position="231"/>
    </location>
</feature>
<feature type="transmembrane region" description="Helical" evidence="7">
    <location>
        <begin position="71"/>
        <end position="91"/>
    </location>
</feature>
<feature type="transmembrane region" description="Helical" evidence="7">
    <location>
        <begin position="266"/>
        <end position="283"/>
    </location>
</feature>
<dbReference type="EMBL" id="FPBZ01000007">
    <property type="protein sequence ID" value="SFU56583.1"/>
    <property type="molecule type" value="Genomic_DNA"/>
</dbReference>
<evidence type="ECO:0000313" key="9">
    <source>
        <dbReference type="EMBL" id="SFU56583.1"/>
    </source>
</evidence>
<feature type="transmembrane region" description="Helical" evidence="7">
    <location>
        <begin position="179"/>
        <end position="203"/>
    </location>
</feature>
<feature type="transmembrane region" description="Helical" evidence="7">
    <location>
        <begin position="36"/>
        <end position="56"/>
    </location>
</feature>
<dbReference type="RefSeq" id="WP_074974698.1">
    <property type="nucleotide sequence ID" value="NZ_FPBZ01000007.1"/>
</dbReference>
<proteinExistence type="predicted"/>
<evidence type="ECO:0000256" key="2">
    <source>
        <dbReference type="ARBA" id="ARBA00022475"/>
    </source>
</evidence>
<accession>A0A1I7H798</accession>
<evidence type="ECO:0000259" key="8">
    <source>
        <dbReference type="Pfam" id="PF00892"/>
    </source>
</evidence>
<feature type="transmembrane region" description="Helical" evidence="7">
    <location>
        <begin position="150"/>
        <end position="167"/>
    </location>
</feature>
<feature type="domain" description="EamA" evidence="8">
    <location>
        <begin position="8"/>
        <end position="141"/>
    </location>
</feature>
<dbReference type="GO" id="GO:0005886">
    <property type="term" value="C:plasma membrane"/>
    <property type="evidence" value="ECO:0007669"/>
    <property type="project" value="UniProtKB-SubCell"/>
</dbReference>
<organism evidence="9 10">
    <name type="scientific">Nitrosospira multiformis</name>
    <dbReference type="NCBI Taxonomy" id="1231"/>
    <lineage>
        <taxon>Bacteria</taxon>
        <taxon>Pseudomonadati</taxon>
        <taxon>Pseudomonadota</taxon>
        <taxon>Betaproteobacteria</taxon>
        <taxon>Nitrosomonadales</taxon>
        <taxon>Nitrosomonadaceae</taxon>
        <taxon>Nitrosospira</taxon>
    </lineage>
</organism>
<dbReference type="Gene3D" id="1.10.3730.20">
    <property type="match status" value="1"/>
</dbReference>
<comment type="subcellular location">
    <subcellularLocation>
        <location evidence="1">Cell membrane</location>
        <topology evidence="1">Multi-pass membrane protein</topology>
    </subcellularLocation>
</comment>
<dbReference type="PANTHER" id="PTHR32322">
    <property type="entry name" value="INNER MEMBRANE TRANSPORTER"/>
    <property type="match status" value="1"/>
</dbReference>
<dbReference type="InterPro" id="IPR050638">
    <property type="entry name" value="AA-Vitamin_Transporters"/>
</dbReference>
<sequence length="346" mass="37416">MSIPYNAGVPSASGAAILFGAGTPVVKLLLGPVNPWLSAGLLYLGSGLGLALLRLIRKALPVHLSLWETKWLACAILAGGVIAPVLLMWGLSRMPASSAALLLNAEGVLTVLLAWFVFRESFDRRIASGMILIVLGTVVLTWSSDASFESMLPALAIVGACLGWAIDNNLTRKVALADATFIAMIKGLTAGGTNIMIAWLLGITLPQPFVLLAAGTLGFFSYGLSLVLFVVALRHLGTARTGAYFSIAPFLGALLAIPLLGESLSIQFVVAALLMAVGVWLHLTERHEHWHTHEELEHEHEHIHDDHHQHAHSEVVTGAHTHRHRHKPLAHSHPHYPDAYHWHDHE</sequence>
<keyword evidence="3 7" id="KW-0812">Transmembrane</keyword>
<feature type="transmembrane region" description="Helical" evidence="7">
    <location>
        <begin position="125"/>
        <end position="144"/>
    </location>
</feature>
<feature type="transmembrane region" description="Helical" evidence="7">
    <location>
        <begin position="12"/>
        <end position="30"/>
    </location>
</feature>
<evidence type="ECO:0000256" key="4">
    <source>
        <dbReference type="ARBA" id="ARBA00022989"/>
    </source>
</evidence>
<protein>
    <submittedName>
        <fullName evidence="9">Permease of the drug/metabolite transporter (DMT) superfamily</fullName>
    </submittedName>
</protein>
<dbReference type="InterPro" id="IPR000620">
    <property type="entry name" value="EamA_dom"/>
</dbReference>
<evidence type="ECO:0000256" key="6">
    <source>
        <dbReference type="SAM" id="MobiDB-lite"/>
    </source>
</evidence>